<dbReference type="Proteomes" id="UP000076858">
    <property type="component" value="Unassembled WGS sequence"/>
</dbReference>
<proteinExistence type="predicted"/>
<name>A0A164WL03_9CRUS</name>
<gene>
    <name evidence="1" type="ORF">APZ42_021532</name>
</gene>
<comment type="caution">
    <text evidence="1">The sequence shown here is derived from an EMBL/GenBank/DDBJ whole genome shotgun (WGS) entry which is preliminary data.</text>
</comment>
<dbReference type="EMBL" id="LRGB01001195">
    <property type="protein sequence ID" value="KZS13358.1"/>
    <property type="molecule type" value="Genomic_DNA"/>
</dbReference>
<dbReference type="AlphaFoldDB" id="A0A164WL03"/>
<evidence type="ECO:0000313" key="2">
    <source>
        <dbReference type="Proteomes" id="UP000076858"/>
    </source>
</evidence>
<sequence length="41" mass="4754">MNRKGTYTHEKTGRLFFSCPVLFPRLLRDCHGYGPPVCLNK</sequence>
<accession>A0A164WL03</accession>
<evidence type="ECO:0000313" key="1">
    <source>
        <dbReference type="EMBL" id="KZS13358.1"/>
    </source>
</evidence>
<protein>
    <submittedName>
        <fullName evidence="1">Uncharacterized protein</fullName>
    </submittedName>
</protein>
<keyword evidence="2" id="KW-1185">Reference proteome</keyword>
<organism evidence="1 2">
    <name type="scientific">Daphnia magna</name>
    <dbReference type="NCBI Taxonomy" id="35525"/>
    <lineage>
        <taxon>Eukaryota</taxon>
        <taxon>Metazoa</taxon>
        <taxon>Ecdysozoa</taxon>
        <taxon>Arthropoda</taxon>
        <taxon>Crustacea</taxon>
        <taxon>Branchiopoda</taxon>
        <taxon>Diplostraca</taxon>
        <taxon>Cladocera</taxon>
        <taxon>Anomopoda</taxon>
        <taxon>Daphniidae</taxon>
        <taxon>Daphnia</taxon>
    </lineage>
</organism>
<reference evidence="1 2" key="1">
    <citation type="submission" date="2016-03" db="EMBL/GenBank/DDBJ databases">
        <title>EvidentialGene: Evidence-directed Construction of Genes on Genomes.</title>
        <authorList>
            <person name="Gilbert D.G."/>
            <person name="Choi J.-H."/>
            <person name="Mockaitis K."/>
            <person name="Colbourne J."/>
            <person name="Pfrender M."/>
        </authorList>
    </citation>
    <scope>NUCLEOTIDE SEQUENCE [LARGE SCALE GENOMIC DNA]</scope>
    <source>
        <strain evidence="1 2">Xinb3</strain>
        <tissue evidence="1">Complete organism</tissue>
    </source>
</reference>